<proteinExistence type="predicted"/>
<keyword evidence="2" id="KW-1185">Reference proteome</keyword>
<organism evidence="1 2">
    <name type="scientific">Mucilaginibacter arboris</name>
    <dbReference type="NCBI Taxonomy" id="2682090"/>
    <lineage>
        <taxon>Bacteria</taxon>
        <taxon>Pseudomonadati</taxon>
        <taxon>Bacteroidota</taxon>
        <taxon>Sphingobacteriia</taxon>
        <taxon>Sphingobacteriales</taxon>
        <taxon>Sphingobacteriaceae</taxon>
        <taxon>Mucilaginibacter</taxon>
    </lineage>
</organism>
<dbReference type="RefSeq" id="WP_157568150.1">
    <property type="nucleotide sequence ID" value="NZ_WPIK01000013.1"/>
</dbReference>
<dbReference type="AlphaFoldDB" id="A0A7K1SZC1"/>
<sequence>MDNEIHLFLGSACITKKSKSNYPIGERHAILFYLRQPKDSDYNTIEAKKIIRESGLNKIEFTKAGKLDFTKVNIKNKEHYDNAIRHGSTIILYTDPI</sequence>
<evidence type="ECO:0000313" key="1">
    <source>
        <dbReference type="EMBL" id="MVN22665.1"/>
    </source>
</evidence>
<name>A0A7K1SZC1_9SPHI</name>
<protein>
    <submittedName>
        <fullName evidence="1">Uncharacterized protein</fullName>
    </submittedName>
</protein>
<comment type="caution">
    <text evidence="1">The sequence shown here is derived from an EMBL/GenBank/DDBJ whole genome shotgun (WGS) entry which is preliminary data.</text>
</comment>
<evidence type="ECO:0000313" key="2">
    <source>
        <dbReference type="Proteomes" id="UP000462014"/>
    </source>
</evidence>
<accession>A0A7K1SZC1</accession>
<dbReference type="Proteomes" id="UP000462014">
    <property type="component" value="Unassembled WGS sequence"/>
</dbReference>
<dbReference type="EMBL" id="WPIK01000013">
    <property type="protein sequence ID" value="MVN22665.1"/>
    <property type="molecule type" value="Genomic_DNA"/>
</dbReference>
<gene>
    <name evidence="1" type="ORF">GO621_14125</name>
</gene>
<reference evidence="1 2" key="1">
    <citation type="submission" date="2019-12" db="EMBL/GenBank/DDBJ databases">
        <title>Mucilaginibacter sp. HMF7410 genome sequencing and assembly.</title>
        <authorList>
            <person name="Kang H."/>
            <person name="Cha I."/>
            <person name="Kim H."/>
            <person name="Joh K."/>
        </authorList>
    </citation>
    <scope>NUCLEOTIDE SEQUENCE [LARGE SCALE GENOMIC DNA]</scope>
    <source>
        <strain evidence="1 2">HMF7410</strain>
    </source>
</reference>